<dbReference type="GO" id="GO:0016788">
    <property type="term" value="F:hydrolase activity, acting on ester bonds"/>
    <property type="evidence" value="ECO:0007669"/>
    <property type="project" value="InterPro"/>
</dbReference>
<dbReference type="NCBIfam" id="TIGR02276">
    <property type="entry name" value="beta_rpt_yvtn"/>
    <property type="match status" value="1"/>
</dbReference>
<feature type="chain" id="PRO_5004162804" evidence="3">
    <location>
        <begin position="33"/>
        <end position="832"/>
    </location>
</feature>
<name>Q01XU8_SOLUE</name>
<dbReference type="HOGENOM" id="CLU_012789_0_0_0"/>
<dbReference type="InParanoid" id="Q01XU8"/>
<dbReference type="InterPro" id="IPR011964">
    <property type="entry name" value="YVTN_b-propeller_repeat"/>
</dbReference>
<dbReference type="Gene3D" id="3.40.720.10">
    <property type="entry name" value="Alkaline Phosphatase, subunit A"/>
    <property type="match status" value="2"/>
</dbReference>
<dbReference type="InterPro" id="IPR011043">
    <property type="entry name" value="Gal_Oxase/kelch_b-propeller"/>
</dbReference>
<evidence type="ECO:0000256" key="1">
    <source>
        <dbReference type="ARBA" id="ARBA00022801"/>
    </source>
</evidence>
<dbReference type="PANTHER" id="PTHR47197:SF3">
    <property type="entry name" value="DIHYDRO-HEME D1 DEHYDROGENASE"/>
    <property type="match status" value="1"/>
</dbReference>
<dbReference type="InterPro" id="IPR007312">
    <property type="entry name" value="Phosphoesterase"/>
</dbReference>
<feature type="signal peptide" evidence="3">
    <location>
        <begin position="1"/>
        <end position="32"/>
    </location>
</feature>
<organism evidence="4">
    <name type="scientific">Solibacter usitatus (strain Ellin6076)</name>
    <dbReference type="NCBI Taxonomy" id="234267"/>
    <lineage>
        <taxon>Bacteria</taxon>
        <taxon>Pseudomonadati</taxon>
        <taxon>Acidobacteriota</taxon>
        <taxon>Terriglobia</taxon>
        <taxon>Bryobacterales</taxon>
        <taxon>Solibacteraceae</taxon>
        <taxon>Candidatus Solibacter</taxon>
    </lineage>
</organism>
<dbReference type="EMBL" id="CP000473">
    <property type="protein sequence ID" value="ABJ85517.1"/>
    <property type="molecule type" value="Genomic_DNA"/>
</dbReference>
<accession>Q01XU8</accession>
<dbReference type="InterPro" id="IPR051200">
    <property type="entry name" value="Host-pathogen_enzymatic-act"/>
</dbReference>
<dbReference type="Pfam" id="PF04185">
    <property type="entry name" value="Phosphoesterase"/>
    <property type="match status" value="1"/>
</dbReference>
<keyword evidence="3" id="KW-0732">Signal</keyword>
<evidence type="ECO:0000256" key="2">
    <source>
        <dbReference type="SAM" id="MobiDB-lite"/>
    </source>
</evidence>
<dbReference type="InterPro" id="IPR011045">
    <property type="entry name" value="N2O_reductase_N"/>
</dbReference>
<dbReference type="InterPro" id="IPR015943">
    <property type="entry name" value="WD40/YVTN_repeat-like_dom_sf"/>
</dbReference>
<keyword evidence="1" id="KW-0378">Hydrolase</keyword>
<dbReference type="SUPFAM" id="SSF50974">
    <property type="entry name" value="Nitrous oxide reductase, N-terminal domain"/>
    <property type="match status" value="1"/>
</dbReference>
<dbReference type="Pfam" id="PF10282">
    <property type="entry name" value="Lactonase"/>
    <property type="match status" value="1"/>
</dbReference>
<dbReference type="InterPro" id="IPR019405">
    <property type="entry name" value="Lactonase_7-beta_prop"/>
</dbReference>
<feature type="region of interest" description="Disordered" evidence="2">
    <location>
        <begin position="376"/>
        <end position="396"/>
    </location>
</feature>
<dbReference type="eggNOG" id="COG3391">
    <property type="taxonomic scope" value="Bacteria"/>
</dbReference>
<gene>
    <name evidence="4" type="ordered locus">Acid_4558</name>
</gene>
<reference evidence="4" key="1">
    <citation type="submission" date="2006-10" db="EMBL/GenBank/DDBJ databases">
        <title>Complete sequence of Solibacter usitatus Ellin6076.</title>
        <authorList>
            <consortium name="US DOE Joint Genome Institute"/>
            <person name="Copeland A."/>
            <person name="Lucas S."/>
            <person name="Lapidus A."/>
            <person name="Barry K."/>
            <person name="Detter J.C."/>
            <person name="Glavina del Rio T."/>
            <person name="Hammon N."/>
            <person name="Israni S."/>
            <person name="Dalin E."/>
            <person name="Tice H."/>
            <person name="Pitluck S."/>
            <person name="Thompson L.S."/>
            <person name="Brettin T."/>
            <person name="Bruce D."/>
            <person name="Han C."/>
            <person name="Tapia R."/>
            <person name="Gilna P."/>
            <person name="Schmutz J."/>
            <person name="Larimer F."/>
            <person name="Land M."/>
            <person name="Hauser L."/>
            <person name="Kyrpides N."/>
            <person name="Mikhailova N."/>
            <person name="Janssen P.H."/>
            <person name="Kuske C.R."/>
            <person name="Richardson P."/>
        </authorList>
    </citation>
    <scope>NUCLEOTIDE SEQUENCE</scope>
    <source>
        <strain evidence="4">Ellin6076</strain>
    </source>
</reference>
<sequence length="832" mass="90991" precursor="true">MRLSSERRMRGLFWRFSMTRLPIALLACGVLASPGNSQQIPHAIAGGYELPNGWRLTPLGRAIPTEDMVLNVSVAPDRKSVVALHSGFNPHGIVVVDTRLEEAVQRIPLKSAWLGLAWHPNGKRLYVSGGNANGRKPTRAPIYIFDYENVRLSNEPSGTLEESIDTAQLYWSGLVHHRSKPLLFAANRGTGAGPSDVVVFDTGSGKLLQRIPVEVNPYALVLSDNGQTLYVSNWGSDSVSVIDVNTLRVTGRIGVGDNPNDMVLSKDGRLFVSCANDNTVAVIDTKTRQVIERVSTALTANSPEGSTPNALALDRENQMLFVANADNNDVAVVRVAEKAKSEVLGFLPVGWYPSALAIKGGKLYVGNSKGMGSYSDIRGPGSPLPPGEEGKGSVKSLQKGSVEVVDLTQLKTNLRAWTKQVYDNTPYHDEQLVTAKAPTTPTVIPREVGVGSPIKHVLYIIKENRTYDQVLGDLGKGNGDPRLTIFGEKVTPNHHALARQFVVLDNLFCDGEVSVDGHSWSNSAYATDFNEKLWPVTYGGHSKASESAAYIPGAGHLWDLAMKKGLTYRSYGEYATRASNGTTMDASPGVGGLLGHVSPKFKLPGMRDTDNAAEFIREFDEYERHFDDASPAKRLPNFMVMSLPEDHTAGTTPGRFTPIAMVANNDYAVGMIVDRITHSKYWPETAIFIIEDDAQDGPDHVDARRTTGYVVSPYIHRQTVDSTLYTTSSFLRTMELLLGLPPMSQYDAAANPMYASFSDKPDLTPFVQIAPQVDVMEKNTLRAYGARRSMKMDFRDVDEAPMAELNEILWRSVKGADAIVPAPIHRVHFVGR</sequence>
<dbReference type="STRING" id="234267.Acid_4558"/>
<dbReference type="AlphaFoldDB" id="Q01XU8"/>
<protein>
    <submittedName>
        <fullName evidence="4">40-residue YVTN family beta-propeller repeat protein</fullName>
    </submittedName>
</protein>
<evidence type="ECO:0000313" key="4">
    <source>
        <dbReference type="EMBL" id="ABJ85517.1"/>
    </source>
</evidence>
<dbReference type="SUPFAM" id="SSF53649">
    <property type="entry name" value="Alkaline phosphatase-like"/>
    <property type="match status" value="1"/>
</dbReference>
<dbReference type="SUPFAM" id="SSF50965">
    <property type="entry name" value="Galactose oxidase, central domain"/>
    <property type="match status" value="1"/>
</dbReference>
<dbReference type="InterPro" id="IPR017850">
    <property type="entry name" value="Alkaline_phosphatase_core_sf"/>
</dbReference>
<evidence type="ECO:0000256" key="3">
    <source>
        <dbReference type="SAM" id="SignalP"/>
    </source>
</evidence>
<dbReference type="Gene3D" id="2.130.10.10">
    <property type="entry name" value="YVTN repeat-like/Quinoprotein amine dehydrogenase"/>
    <property type="match status" value="3"/>
</dbReference>
<dbReference type="PANTHER" id="PTHR47197">
    <property type="entry name" value="PROTEIN NIRF"/>
    <property type="match status" value="1"/>
</dbReference>
<dbReference type="KEGG" id="sus:Acid_4558"/>
<proteinExistence type="predicted"/>